<evidence type="ECO:0000313" key="11">
    <source>
        <dbReference type="RefSeq" id="XP_024871482.1"/>
    </source>
</evidence>
<dbReference type="RefSeq" id="XP_024871478.1">
    <property type="nucleotide sequence ID" value="XM_025015710.1"/>
</dbReference>
<dbReference type="GO" id="GO:0005634">
    <property type="term" value="C:nucleus"/>
    <property type="evidence" value="ECO:0007669"/>
    <property type="project" value="UniProtKB-SubCell"/>
</dbReference>
<dbReference type="CDD" id="cd22396">
    <property type="entry name" value="KH-I_FUBP_rpt1"/>
    <property type="match status" value="1"/>
</dbReference>
<keyword evidence="2" id="KW-0677">Repeat</keyword>
<feature type="compositionally biased region" description="Basic and acidic residues" evidence="5">
    <location>
        <begin position="44"/>
        <end position="58"/>
    </location>
</feature>
<keyword evidence="7" id="KW-1185">Reference proteome</keyword>
<accession>A0A6J1PQ71</accession>
<reference evidence="8 9" key="1">
    <citation type="submission" date="2025-04" db="UniProtKB">
        <authorList>
            <consortium name="RefSeq"/>
        </authorList>
    </citation>
    <scope>IDENTIFICATION</scope>
    <source>
        <tissue evidence="8 9">Whole body</tissue>
    </source>
</reference>
<feature type="region of interest" description="Disordered" evidence="5">
    <location>
        <begin position="531"/>
        <end position="563"/>
    </location>
</feature>
<evidence type="ECO:0000313" key="8">
    <source>
        <dbReference type="RefSeq" id="XP_024871478.1"/>
    </source>
</evidence>
<feature type="compositionally biased region" description="Low complexity" evidence="5">
    <location>
        <begin position="613"/>
        <end position="637"/>
    </location>
</feature>
<dbReference type="GO" id="GO:0006355">
    <property type="term" value="P:regulation of DNA-templated transcription"/>
    <property type="evidence" value="ECO:0007669"/>
    <property type="project" value="InterPro"/>
</dbReference>
<dbReference type="GeneID" id="112454366"/>
<organism evidence="7 8">
    <name type="scientific">Temnothorax curvispinosus</name>
    <dbReference type="NCBI Taxonomy" id="300111"/>
    <lineage>
        <taxon>Eukaryota</taxon>
        <taxon>Metazoa</taxon>
        <taxon>Ecdysozoa</taxon>
        <taxon>Arthropoda</taxon>
        <taxon>Hexapoda</taxon>
        <taxon>Insecta</taxon>
        <taxon>Pterygota</taxon>
        <taxon>Neoptera</taxon>
        <taxon>Endopterygota</taxon>
        <taxon>Hymenoptera</taxon>
        <taxon>Apocrita</taxon>
        <taxon>Aculeata</taxon>
        <taxon>Formicoidea</taxon>
        <taxon>Formicidae</taxon>
        <taxon>Myrmicinae</taxon>
        <taxon>Temnothorax</taxon>
    </lineage>
</organism>
<dbReference type="InterPro" id="IPR004087">
    <property type="entry name" value="KH_dom"/>
</dbReference>
<evidence type="ECO:0000256" key="1">
    <source>
        <dbReference type="ARBA" id="ARBA00004123"/>
    </source>
</evidence>
<feature type="region of interest" description="Disordered" evidence="5">
    <location>
        <begin position="584"/>
        <end position="637"/>
    </location>
</feature>
<dbReference type="CDD" id="cd22399">
    <property type="entry name" value="KH-I_FUBP_rpt4"/>
    <property type="match status" value="1"/>
</dbReference>
<dbReference type="PANTHER" id="PTHR10288">
    <property type="entry name" value="KH DOMAIN CONTAINING RNA BINDING PROTEIN"/>
    <property type="match status" value="1"/>
</dbReference>
<dbReference type="Pfam" id="PF09005">
    <property type="entry name" value="FUBP_C"/>
    <property type="match status" value="2"/>
</dbReference>
<dbReference type="Pfam" id="PF00013">
    <property type="entry name" value="KH_1"/>
    <property type="match status" value="4"/>
</dbReference>
<feature type="region of interest" description="Disordered" evidence="5">
    <location>
        <begin position="77"/>
        <end position="101"/>
    </location>
</feature>
<dbReference type="RefSeq" id="XP_024871480.1">
    <property type="nucleotide sequence ID" value="XM_025015712.1"/>
</dbReference>
<feature type="region of interest" description="Disordered" evidence="5">
    <location>
        <begin position="280"/>
        <end position="320"/>
    </location>
</feature>
<evidence type="ECO:0000256" key="4">
    <source>
        <dbReference type="PROSITE-ProRule" id="PRU00117"/>
    </source>
</evidence>
<feature type="domain" description="K Homology" evidence="6">
    <location>
        <begin position="100"/>
        <end position="170"/>
    </location>
</feature>
<feature type="compositionally biased region" description="Low complexity" evidence="5">
    <location>
        <begin position="671"/>
        <end position="687"/>
    </location>
</feature>
<evidence type="ECO:0000256" key="5">
    <source>
        <dbReference type="SAM" id="MobiDB-lite"/>
    </source>
</evidence>
<feature type="compositionally biased region" description="Low complexity" evidence="5">
    <location>
        <begin position="595"/>
        <end position="606"/>
    </location>
</feature>
<dbReference type="CTD" id="36889"/>
<dbReference type="CDD" id="cd22397">
    <property type="entry name" value="KH-I_FUBP_rpt2"/>
    <property type="match status" value="1"/>
</dbReference>
<dbReference type="RefSeq" id="XP_024871479.1">
    <property type="nucleotide sequence ID" value="XM_025015711.1"/>
</dbReference>
<feature type="domain" description="K Homology" evidence="6">
    <location>
        <begin position="194"/>
        <end position="271"/>
    </location>
</feature>
<feature type="region of interest" description="Disordered" evidence="5">
    <location>
        <begin position="31"/>
        <end position="58"/>
    </location>
</feature>
<dbReference type="RefSeq" id="XP_024871482.1">
    <property type="nucleotide sequence ID" value="XM_025015714.1"/>
</dbReference>
<feature type="compositionally biased region" description="Gly residues" evidence="5">
    <location>
        <begin position="280"/>
        <end position="302"/>
    </location>
</feature>
<dbReference type="Gene3D" id="3.30.1370.10">
    <property type="entry name" value="K Homology domain, type 1"/>
    <property type="match status" value="4"/>
</dbReference>
<dbReference type="OrthoDB" id="5204190at2759"/>
<feature type="domain" description="K Homology" evidence="6">
    <location>
        <begin position="319"/>
        <end position="390"/>
    </location>
</feature>
<evidence type="ECO:0000259" key="6">
    <source>
        <dbReference type="SMART" id="SM00322"/>
    </source>
</evidence>
<name>A0A6J1PQ71_9HYME</name>
<feature type="compositionally biased region" description="Polar residues" evidence="5">
    <location>
        <begin position="303"/>
        <end position="312"/>
    </location>
</feature>
<protein>
    <submittedName>
        <fullName evidence="8 9">Far upstream element-binding protein 3 isoform X1</fullName>
    </submittedName>
</protein>
<evidence type="ECO:0000256" key="2">
    <source>
        <dbReference type="ARBA" id="ARBA00022737"/>
    </source>
</evidence>
<comment type="subcellular location">
    <subcellularLocation>
        <location evidence="1">Nucleus</location>
    </subcellularLocation>
</comment>
<evidence type="ECO:0000313" key="10">
    <source>
        <dbReference type="RefSeq" id="XP_024871480.1"/>
    </source>
</evidence>
<feature type="region of interest" description="Disordered" evidence="5">
    <location>
        <begin position="395"/>
        <end position="417"/>
    </location>
</feature>
<feature type="compositionally biased region" description="Gly residues" evidence="5">
    <location>
        <begin position="401"/>
        <end position="416"/>
    </location>
</feature>
<dbReference type="InterPro" id="IPR004088">
    <property type="entry name" value="KH_dom_type_1"/>
</dbReference>
<dbReference type="GO" id="GO:0003723">
    <property type="term" value="F:RNA binding"/>
    <property type="evidence" value="ECO:0007669"/>
    <property type="project" value="UniProtKB-UniRule"/>
</dbReference>
<dbReference type="InterPro" id="IPR036612">
    <property type="entry name" value="KH_dom_type_1_sf"/>
</dbReference>
<gene>
    <name evidence="8 9 10 11" type="primary">LOC112454366</name>
</gene>
<dbReference type="SMART" id="SM00322">
    <property type="entry name" value="KH"/>
    <property type="match status" value="4"/>
</dbReference>
<keyword evidence="4" id="KW-0694">RNA-binding</keyword>
<proteinExistence type="predicted"/>
<feature type="region of interest" description="Disordered" evidence="5">
    <location>
        <begin position="671"/>
        <end position="754"/>
    </location>
</feature>
<feature type="compositionally biased region" description="Gly residues" evidence="5">
    <location>
        <begin position="77"/>
        <end position="88"/>
    </location>
</feature>
<keyword evidence="3" id="KW-0539">Nucleus</keyword>
<dbReference type="InterPro" id="IPR015096">
    <property type="entry name" value="FUBP_C"/>
</dbReference>
<dbReference type="CDD" id="cd22398">
    <property type="entry name" value="KH-I_FUBP_rpt3"/>
    <property type="match status" value="1"/>
</dbReference>
<feature type="compositionally biased region" description="Polar residues" evidence="5">
    <location>
        <begin position="723"/>
        <end position="754"/>
    </location>
</feature>
<feature type="domain" description="K Homology" evidence="6">
    <location>
        <begin position="436"/>
        <end position="507"/>
    </location>
</feature>
<dbReference type="SUPFAM" id="SSF54791">
    <property type="entry name" value="Eukaryotic type KH-domain (KH-domain type I)"/>
    <property type="match status" value="4"/>
</dbReference>
<evidence type="ECO:0000256" key="3">
    <source>
        <dbReference type="ARBA" id="ARBA00023242"/>
    </source>
</evidence>
<evidence type="ECO:0000313" key="7">
    <source>
        <dbReference type="Proteomes" id="UP000504618"/>
    </source>
</evidence>
<dbReference type="Proteomes" id="UP000504618">
    <property type="component" value="Unplaced"/>
</dbReference>
<sequence length="754" mass="79761">MSDYSAVAPPQNFSQSTAFAAALQRAKQIAAKINPGGAQNNQDSKLKRPLEDSSEPEAKKMASLVVDPLIGIRGGPAGNSLGDAGGQGARPPQVSSNLGGICNEDIRVPDKMVGLIIGRGGEQITRLQSETGCKIQMAPESGGLPERVCTLTGSREAVNRAKELVLSIVNQRSRSEGIGDMNMSGSSGSGMMGHPGFVEIMIPGPKVGLIIGKGGETIKQLQEKSGAKMVVIQEGPSQEQEKPLSSVSFCRITGDPQKVEYAKQLVYELIAEKEMQMFHRGGGGGGGGGGGRGGSGGGGGTERTGNYSNDSGFNHGPANSDGVEVLVPRAAVGVVIGKGGDMIKKIQAESGAKVQFQQGREDGPGDRKCLLSGKHQAVEQARQRIQELIDSVMRRDDGRTNMGGGRGGLRGNGFGGNRNPNEYGSWDRRQGGPMQDKIETTFTVPSSKCGIIIGKGGETIKQINQQTGAHCELDRRNQSNENEKIFIIRGNPEQVEHAKRIFSEKLGMGPAGSSYAGAQGAVGYNPNWNTGYQAWPNQPQSNDGSNANQAPVQVNPQTGQPDYSAQWAEYYRSLGMHREADMIEQQAKQGKQDHNQQGGNSQNQSNPPTTGSAGPNQQPQPQTQPQQQAGAAQNGGQADYSVQWAEYYRSIGKIKEAEAIEAQMKAGKLGMQGNQMTQQQMQTLQGQSAGPPGTTPNAFPQAYGSYPTMNAGSAPTGYYAANAGSNSQPQTGQQNPSFPTGYQNYPYSQSTSEN</sequence>
<evidence type="ECO:0000313" key="9">
    <source>
        <dbReference type="RefSeq" id="XP_024871479.1"/>
    </source>
</evidence>
<dbReference type="AlphaFoldDB" id="A0A6J1PQ71"/>
<dbReference type="PROSITE" id="PS50084">
    <property type="entry name" value="KH_TYPE_1"/>
    <property type="match status" value="4"/>
</dbReference>